<evidence type="ECO:0000313" key="3">
    <source>
        <dbReference type="Proteomes" id="UP001562425"/>
    </source>
</evidence>
<evidence type="ECO:0000313" key="2">
    <source>
        <dbReference type="EMBL" id="KAL1378673.1"/>
    </source>
</evidence>
<keyword evidence="1" id="KW-0812">Transmembrane</keyword>
<protein>
    <recommendedName>
        <fullName evidence="4">Secreted protein</fullName>
    </recommendedName>
</protein>
<feature type="transmembrane region" description="Helical" evidence="1">
    <location>
        <begin position="6"/>
        <end position="25"/>
    </location>
</feature>
<dbReference type="AlphaFoldDB" id="A0ABD1CQL6"/>
<accession>A0ABD1CQL6</accession>
<proteinExistence type="predicted"/>
<evidence type="ECO:0008006" key="4">
    <source>
        <dbReference type="Google" id="ProtNLM"/>
    </source>
</evidence>
<evidence type="ECO:0000256" key="1">
    <source>
        <dbReference type="SAM" id="Phobius"/>
    </source>
</evidence>
<sequence length="63" mass="7506">MAIILIHLRRIVLLVTVAYLCGTLVKKLLYGTAVRYPKINNLLFTKRFHCQLWVYLYTVYLYV</sequence>
<keyword evidence="1" id="KW-0472">Membrane</keyword>
<comment type="caution">
    <text evidence="2">The sequence shown here is derived from an EMBL/GenBank/DDBJ whole genome shotgun (WGS) entry which is preliminary data.</text>
</comment>
<dbReference type="Proteomes" id="UP001562425">
    <property type="component" value="Unassembled WGS sequence"/>
</dbReference>
<gene>
    <name evidence="2" type="ORF">pipiens_015432</name>
</gene>
<reference evidence="2 3" key="1">
    <citation type="submission" date="2024-05" db="EMBL/GenBank/DDBJ databases">
        <title>Culex pipiens pipiens assembly and annotation.</title>
        <authorList>
            <person name="Alout H."/>
            <person name="Durand T."/>
        </authorList>
    </citation>
    <scope>NUCLEOTIDE SEQUENCE [LARGE SCALE GENOMIC DNA]</scope>
    <source>
        <strain evidence="2">HA-2024</strain>
        <tissue evidence="2">Whole body</tissue>
    </source>
</reference>
<name>A0ABD1CQL6_CULPP</name>
<keyword evidence="1" id="KW-1133">Transmembrane helix</keyword>
<dbReference type="EMBL" id="JBEHCU010010170">
    <property type="protein sequence ID" value="KAL1378673.1"/>
    <property type="molecule type" value="Genomic_DNA"/>
</dbReference>
<keyword evidence="3" id="KW-1185">Reference proteome</keyword>
<organism evidence="2 3">
    <name type="scientific">Culex pipiens pipiens</name>
    <name type="common">Northern house mosquito</name>
    <dbReference type="NCBI Taxonomy" id="38569"/>
    <lineage>
        <taxon>Eukaryota</taxon>
        <taxon>Metazoa</taxon>
        <taxon>Ecdysozoa</taxon>
        <taxon>Arthropoda</taxon>
        <taxon>Hexapoda</taxon>
        <taxon>Insecta</taxon>
        <taxon>Pterygota</taxon>
        <taxon>Neoptera</taxon>
        <taxon>Endopterygota</taxon>
        <taxon>Diptera</taxon>
        <taxon>Nematocera</taxon>
        <taxon>Culicoidea</taxon>
        <taxon>Culicidae</taxon>
        <taxon>Culicinae</taxon>
        <taxon>Culicini</taxon>
        <taxon>Culex</taxon>
        <taxon>Culex</taxon>
    </lineage>
</organism>
<feature type="non-terminal residue" evidence="2">
    <location>
        <position position="63"/>
    </location>
</feature>